<feature type="compositionally biased region" description="Basic residues" evidence="12">
    <location>
        <begin position="441"/>
        <end position="462"/>
    </location>
</feature>
<evidence type="ECO:0000256" key="4">
    <source>
        <dbReference type="ARBA" id="ARBA00022490"/>
    </source>
</evidence>
<evidence type="ECO:0000256" key="11">
    <source>
        <dbReference type="RuleBase" id="RU366047"/>
    </source>
</evidence>
<dbReference type="InterPro" id="IPR027417">
    <property type="entry name" value="P-loop_NTPase"/>
</dbReference>
<reference evidence="13" key="1">
    <citation type="submission" date="2022-08" db="EMBL/GenBank/DDBJ databases">
        <title>Novel sulfate-reducing endosymbionts in the free-living metamonad Anaeramoeba.</title>
        <authorList>
            <person name="Jerlstrom-Hultqvist J."/>
            <person name="Cepicka I."/>
            <person name="Gallot-Lavallee L."/>
            <person name="Salas-Leiva D."/>
            <person name="Curtis B.A."/>
            <person name="Zahonova K."/>
            <person name="Pipaliya S."/>
            <person name="Dacks J."/>
            <person name="Roger A.J."/>
        </authorList>
    </citation>
    <scope>NUCLEOTIDE SEQUENCE</scope>
    <source>
        <strain evidence="13">Schooner1</strain>
    </source>
</reference>
<keyword evidence="10 11" id="KW-0206">Cytoskeleton</keyword>
<dbReference type="InterPro" id="IPR008467">
    <property type="entry name" value="Dynein1_light_intermed_chain"/>
</dbReference>
<evidence type="ECO:0000313" key="13">
    <source>
        <dbReference type="EMBL" id="KAJ6249985.1"/>
    </source>
</evidence>
<comment type="caution">
    <text evidence="13">The sequence shown here is derived from an EMBL/GenBank/DDBJ whole genome shotgun (WGS) entry which is preliminary data.</text>
</comment>
<proteinExistence type="inferred from homology"/>
<dbReference type="PANTHER" id="PTHR12688">
    <property type="entry name" value="DYNEIN LIGHT INTERMEDIATE CHAIN"/>
    <property type="match status" value="1"/>
</dbReference>
<evidence type="ECO:0000256" key="5">
    <source>
        <dbReference type="ARBA" id="ARBA00022701"/>
    </source>
</evidence>
<evidence type="ECO:0000256" key="1">
    <source>
        <dbReference type="ARBA" id="ARBA00004245"/>
    </source>
</evidence>
<keyword evidence="7 11" id="KW-0067">ATP-binding</keyword>
<feature type="region of interest" description="Disordered" evidence="12">
    <location>
        <begin position="414"/>
        <end position="488"/>
    </location>
</feature>
<feature type="compositionally biased region" description="Acidic residues" evidence="12">
    <location>
        <begin position="30"/>
        <end position="46"/>
    </location>
</feature>
<evidence type="ECO:0000256" key="12">
    <source>
        <dbReference type="SAM" id="MobiDB-lite"/>
    </source>
</evidence>
<dbReference type="Proteomes" id="UP001150062">
    <property type="component" value="Unassembled WGS sequence"/>
</dbReference>
<dbReference type="SUPFAM" id="SSF52540">
    <property type="entry name" value="P-loop containing nucleoside triphosphate hydrolases"/>
    <property type="match status" value="1"/>
</dbReference>
<evidence type="ECO:0000256" key="8">
    <source>
        <dbReference type="ARBA" id="ARBA00023017"/>
    </source>
</evidence>
<dbReference type="PANTHER" id="PTHR12688:SF0">
    <property type="entry name" value="DYNEIN LIGHT INTERMEDIATE CHAIN"/>
    <property type="match status" value="1"/>
</dbReference>
<comment type="subcellular location">
    <subcellularLocation>
        <location evidence="1 11">Cytoplasm</location>
        <location evidence="1 11">Cytoskeleton</location>
    </subcellularLocation>
</comment>
<organism evidence="13 14">
    <name type="scientific">Anaeramoeba flamelloides</name>
    <dbReference type="NCBI Taxonomy" id="1746091"/>
    <lineage>
        <taxon>Eukaryota</taxon>
        <taxon>Metamonada</taxon>
        <taxon>Anaeramoebidae</taxon>
        <taxon>Anaeramoeba</taxon>
    </lineage>
</organism>
<dbReference type="EMBL" id="JAOAOG010000090">
    <property type="protein sequence ID" value="KAJ6249985.1"/>
    <property type="molecule type" value="Genomic_DNA"/>
</dbReference>
<keyword evidence="4 11" id="KW-0963">Cytoplasm</keyword>
<evidence type="ECO:0000256" key="7">
    <source>
        <dbReference type="ARBA" id="ARBA00022840"/>
    </source>
</evidence>
<sequence length="522" mass="60749">MTDFIKKKEIKGTFIQKEEEKSIETVNSSDETDTENDNTEEDEILDEKEGEQALWASLLKRVTTKKTLPESSTLLLLGDTSSGKTSLFFKYLKTERNLIGIGLNYSYIRVNSKNGESEDALSRIDVWQINDAKNHKNLLEFAINEETLDRLSIVICLDSTTPWKMYASLKKWLNVIEETFSLDHLSKIDQQKIDIIKRKQMFRVVNYQKLESEKNENEQPKLQNDSPVRVPSKYSKKELKHLSMDDLPKGSLIKNLGIPIVIAYTKTDQMLDAQKKHSIDADQMEYIQGKIRRLCLQYGAAFIYTSVKLDTNIDLLREYIFHLNYTFPFEQMAITENKDQLFYPIGFESEEKINNLFKNIEYKEDQPTTEVVKPPKVGKKSTVKDKRVKCEENPKFLRGLDEVLKKTHQYSPQNVKELGTNFRKEQSLGHSNSYNEYGSQRSRKGLRKISIKKKKPVLKKDKKTSLSQIIPKSSIPKKSKRKTNLESDKDIHNFFTQFLDKKKSPYTRKSKKQKNKFKNCVS</sequence>
<feature type="compositionally biased region" description="Basic residues" evidence="12">
    <location>
        <begin position="504"/>
        <end position="522"/>
    </location>
</feature>
<keyword evidence="3 11" id="KW-0813">Transport</keyword>
<keyword evidence="9 11" id="KW-0505">Motor protein</keyword>
<accession>A0ABQ8YZT1</accession>
<dbReference type="InterPro" id="IPR022780">
    <property type="entry name" value="Dynein_light_int_chain"/>
</dbReference>
<evidence type="ECO:0000256" key="6">
    <source>
        <dbReference type="ARBA" id="ARBA00022741"/>
    </source>
</evidence>
<name>A0ABQ8YZT1_9EUKA</name>
<comment type="similarity">
    <text evidence="2 11">Belongs to the dynein light intermediate chain family.</text>
</comment>
<dbReference type="Gene3D" id="3.40.50.300">
    <property type="entry name" value="P-loop containing nucleotide triphosphate hydrolases"/>
    <property type="match status" value="1"/>
</dbReference>
<evidence type="ECO:0000256" key="9">
    <source>
        <dbReference type="ARBA" id="ARBA00023175"/>
    </source>
</evidence>
<evidence type="ECO:0000256" key="10">
    <source>
        <dbReference type="ARBA" id="ARBA00023212"/>
    </source>
</evidence>
<feature type="compositionally biased region" description="Low complexity" evidence="12">
    <location>
        <begin position="465"/>
        <end position="474"/>
    </location>
</feature>
<keyword evidence="14" id="KW-1185">Reference proteome</keyword>
<dbReference type="Pfam" id="PF05783">
    <property type="entry name" value="DLIC"/>
    <property type="match status" value="1"/>
</dbReference>
<comment type="subunit">
    <text evidence="11">Homodimer. The cytoplasmic dynein 1 complex consists of two catalytic heavy chains (HCs) and a number of non-catalytic subunits presented by intermediate chains (ICs).</text>
</comment>
<evidence type="ECO:0000313" key="14">
    <source>
        <dbReference type="Proteomes" id="UP001150062"/>
    </source>
</evidence>
<evidence type="ECO:0000256" key="3">
    <source>
        <dbReference type="ARBA" id="ARBA00022448"/>
    </source>
</evidence>
<keyword evidence="6 11" id="KW-0547">Nucleotide-binding</keyword>
<protein>
    <recommendedName>
        <fullName evidence="11">Dynein light intermediate chain</fullName>
    </recommendedName>
</protein>
<keyword evidence="5 11" id="KW-0493">Microtubule</keyword>
<feature type="compositionally biased region" description="Polar residues" evidence="12">
    <location>
        <begin position="428"/>
        <end position="440"/>
    </location>
</feature>
<feature type="region of interest" description="Disordered" evidence="12">
    <location>
        <begin position="19"/>
        <end position="46"/>
    </location>
</feature>
<comment type="function">
    <text evidence="11">Acts as one of several non-catalytic accessory components of the cytoplasmic dynein 1 complex that are thought to be involved in linking dynein to cargos and to adapter proteins that regulate dynein function. Cytoplasmic dynein 1 acts as a motor for the intracellular retrograde motility of vesicles and organelles along microtubules. May play a role in binding dynein to membranous organelles or chromosomes.</text>
</comment>
<keyword evidence="8 11" id="KW-0243">Dynein</keyword>
<gene>
    <name evidence="13" type="ORF">M0813_16671</name>
</gene>
<feature type="region of interest" description="Disordered" evidence="12">
    <location>
        <begin position="503"/>
        <end position="522"/>
    </location>
</feature>
<evidence type="ECO:0000256" key="2">
    <source>
        <dbReference type="ARBA" id="ARBA00006831"/>
    </source>
</evidence>